<protein>
    <submittedName>
        <fullName evidence="2">Uncharacterized protein</fullName>
    </submittedName>
</protein>
<sequence length="168" mass="19092">MIKSFCYFFILLFSSFLSSALEVKLDDEYSFLFIVKKDNLDVKMTAKSIGSGRTDFEVRDYIYNCDVDSEMSLIENSLERKSIGGVQTTLFAYRIGCFGGIDPIPIKYFAFQHGVKYALRGEETIQTPNGTYGGEGGPIPGSNLKKNTILYKYMQNKWKNISLRKYGD</sequence>
<reference evidence="2 3" key="1">
    <citation type="submission" date="2017-11" db="EMBL/GenBank/DDBJ databases">
        <title>Draft genome sequence of environmental isolate Aeromonas cavernicola sp. nov. MDC 2508.</title>
        <authorList>
            <person name="Colston S.M."/>
            <person name="Navarro A."/>
            <person name="Martinez-Murcia A.J."/>
            <person name="Graf J."/>
        </authorList>
    </citation>
    <scope>NUCLEOTIDE SEQUENCE [LARGE SCALE GENOMIC DNA]</scope>
    <source>
        <strain evidence="2 3">MDC 2508</strain>
    </source>
</reference>
<organism evidence="2 3">
    <name type="scientific">Aeromonas cavernicola</name>
    <dbReference type="NCBI Taxonomy" id="1006623"/>
    <lineage>
        <taxon>Bacteria</taxon>
        <taxon>Pseudomonadati</taxon>
        <taxon>Pseudomonadota</taxon>
        <taxon>Gammaproteobacteria</taxon>
        <taxon>Aeromonadales</taxon>
        <taxon>Aeromonadaceae</taxon>
        <taxon>Aeromonas</taxon>
    </lineage>
</organism>
<keyword evidence="3" id="KW-1185">Reference proteome</keyword>
<gene>
    <name evidence="2" type="ORF">CUC53_06245</name>
</gene>
<dbReference type="OrthoDB" id="9001422at2"/>
<evidence type="ECO:0000256" key="1">
    <source>
        <dbReference type="SAM" id="SignalP"/>
    </source>
</evidence>
<dbReference type="NCBIfam" id="NF046077">
    <property type="entry name" value="LPS_M949_RS01915"/>
    <property type="match status" value="1"/>
</dbReference>
<dbReference type="RefSeq" id="WP_100293357.1">
    <property type="nucleotide sequence ID" value="NZ_PGGC01000053.1"/>
</dbReference>
<dbReference type="InterPro" id="IPR058148">
    <property type="entry name" value="M949_RS01915-like_dom"/>
</dbReference>
<accession>A0A2H9U6J7</accession>
<dbReference type="AlphaFoldDB" id="A0A2H9U6J7"/>
<feature type="chain" id="PRO_5014149807" evidence="1">
    <location>
        <begin position="21"/>
        <end position="168"/>
    </location>
</feature>
<keyword evidence="1" id="KW-0732">Signal</keyword>
<feature type="signal peptide" evidence="1">
    <location>
        <begin position="1"/>
        <end position="20"/>
    </location>
</feature>
<dbReference type="EMBL" id="PGGC01000053">
    <property type="protein sequence ID" value="PJG59631.1"/>
    <property type="molecule type" value="Genomic_DNA"/>
</dbReference>
<comment type="caution">
    <text evidence="2">The sequence shown here is derived from an EMBL/GenBank/DDBJ whole genome shotgun (WGS) entry which is preliminary data.</text>
</comment>
<evidence type="ECO:0000313" key="3">
    <source>
        <dbReference type="Proteomes" id="UP000235861"/>
    </source>
</evidence>
<name>A0A2H9U6J7_9GAMM</name>
<dbReference type="Proteomes" id="UP000235861">
    <property type="component" value="Unassembled WGS sequence"/>
</dbReference>
<proteinExistence type="predicted"/>
<evidence type="ECO:0000313" key="2">
    <source>
        <dbReference type="EMBL" id="PJG59631.1"/>
    </source>
</evidence>